<dbReference type="eggNOG" id="KOG4177">
    <property type="taxonomic scope" value="Eukaryota"/>
</dbReference>
<dbReference type="SUPFAM" id="SSF48403">
    <property type="entry name" value="Ankyrin repeat"/>
    <property type="match status" value="1"/>
</dbReference>
<dbReference type="InterPro" id="IPR027417">
    <property type="entry name" value="P-loop_NTPase"/>
</dbReference>
<dbReference type="HOGENOM" id="CLU_000288_34_23_1"/>
<reference evidence="5 6" key="1">
    <citation type="journal article" date="2010" name="Proc. Natl. Acad. Sci. U.S.A.">
        <title>Insights into evolution of multicellular fungi from the assembled chromosomes of the mushroom Coprinopsis cinerea (Coprinus cinereus).</title>
        <authorList>
            <person name="Stajich J.E."/>
            <person name="Wilke S.K."/>
            <person name="Ahren D."/>
            <person name="Au C.H."/>
            <person name="Birren B.W."/>
            <person name="Borodovsky M."/>
            <person name="Burns C."/>
            <person name="Canback B."/>
            <person name="Casselton L.A."/>
            <person name="Cheng C.K."/>
            <person name="Deng J."/>
            <person name="Dietrich F.S."/>
            <person name="Fargo D.C."/>
            <person name="Farman M.L."/>
            <person name="Gathman A.C."/>
            <person name="Goldberg J."/>
            <person name="Guigo R."/>
            <person name="Hoegger P.J."/>
            <person name="Hooker J.B."/>
            <person name="Huggins A."/>
            <person name="James T.Y."/>
            <person name="Kamada T."/>
            <person name="Kilaru S."/>
            <person name="Kodira C."/>
            <person name="Kues U."/>
            <person name="Kupfer D."/>
            <person name="Kwan H.S."/>
            <person name="Lomsadze A."/>
            <person name="Li W."/>
            <person name="Lilly W.W."/>
            <person name="Ma L.J."/>
            <person name="Mackey A.J."/>
            <person name="Manning G."/>
            <person name="Martin F."/>
            <person name="Muraguchi H."/>
            <person name="Natvig D.O."/>
            <person name="Palmerini H."/>
            <person name="Ramesh M.A."/>
            <person name="Rehmeyer C.J."/>
            <person name="Roe B.A."/>
            <person name="Shenoy N."/>
            <person name="Stanke M."/>
            <person name="Ter-Hovhannisyan V."/>
            <person name="Tunlid A."/>
            <person name="Velagapudi R."/>
            <person name="Vision T.J."/>
            <person name="Zeng Q."/>
            <person name="Zolan M.E."/>
            <person name="Pukkila P.J."/>
        </authorList>
    </citation>
    <scope>NUCLEOTIDE SEQUENCE [LARGE SCALE GENOMIC DNA]</scope>
    <source>
        <strain evidence="6">Okayama-7 / 130 / ATCC MYA-4618 / FGSC 9003</strain>
    </source>
</reference>
<evidence type="ECO:0000313" key="6">
    <source>
        <dbReference type="Proteomes" id="UP000001861"/>
    </source>
</evidence>
<evidence type="ECO:0000313" key="5">
    <source>
        <dbReference type="EMBL" id="EAU90698.2"/>
    </source>
</evidence>
<dbReference type="GeneID" id="6007534"/>
<keyword evidence="1" id="KW-0677">Repeat</keyword>
<dbReference type="VEuPathDB" id="FungiDB:CC1G_03967"/>
<dbReference type="InterPro" id="IPR056884">
    <property type="entry name" value="NPHP3-like_N"/>
</dbReference>
<dbReference type="Pfam" id="PF24883">
    <property type="entry name" value="NPHP3_N"/>
    <property type="match status" value="1"/>
</dbReference>
<dbReference type="InterPro" id="IPR054471">
    <property type="entry name" value="GPIID_WHD"/>
</dbReference>
<dbReference type="PANTHER" id="PTHR10039:SF15">
    <property type="entry name" value="NACHT DOMAIN-CONTAINING PROTEIN"/>
    <property type="match status" value="1"/>
</dbReference>
<evidence type="ECO:0000256" key="1">
    <source>
        <dbReference type="ARBA" id="ARBA00022737"/>
    </source>
</evidence>
<dbReference type="Pfam" id="PF22939">
    <property type="entry name" value="WHD_GPIID"/>
    <property type="match status" value="1"/>
</dbReference>
<dbReference type="Pfam" id="PF12796">
    <property type="entry name" value="Ank_2"/>
    <property type="match status" value="1"/>
</dbReference>
<dbReference type="InParanoid" id="A8N8C0"/>
<dbReference type="PROSITE" id="PS50297">
    <property type="entry name" value="ANK_REP_REGION"/>
    <property type="match status" value="1"/>
</dbReference>
<dbReference type="InterPro" id="IPR036770">
    <property type="entry name" value="Ankyrin_rpt-contain_sf"/>
</dbReference>
<dbReference type="OMA" id="QKTIACT"/>
<feature type="domain" description="Nephrocystin 3-like N-terminal" evidence="4">
    <location>
        <begin position="5"/>
        <end position="72"/>
    </location>
</feature>
<dbReference type="PANTHER" id="PTHR10039">
    <property type="entry name" value="AMELOGENIN"/>
    <property type="match status" value="1"/>
</dbReference>
<dbReference type="KEGG" id="cci:CC1G_03967"/>
<name>A8N8C0_COPC7</name>
<dbReference type="InterPro" id="IPR002110">
    <property type="entry name" value="Ankyrin_rpt"/>
</dbReference>
<feature type="domain" description="GPI inositol-deacylase winged helix" evidence="3">
    <location>
        <begin position="220"/>
        <end position="297"/>
    </location>
</feature>
<comment type="caution">
    <text evidence="5">The sequence shown here is derived from an EMBL/GenBank/DDBJ whole genome shotgun (WGS) entry which is preliminary data.</text>
</comment>
<evidence type="ECO:0000259" key="4">
    <source>
        <dbReference type="Pfam" id="PF24883"/>
    </source>
</evidence>
<dbReference type="OrthoDB" id="7464126at2759"/>
<organism evidence="5 6">
    <name type="scientific">Coprinopsis cinerea (strain Okayama-7 / 130 / ATCC MYA-4618 / FGSC 9003)</name>
    <name type="common">Inky cap fungus</name>
    <name type="synonym">Hormographiella aspergillata</name>
    <dbReference type="NCBI Taxonomy" id="240176"/>
    <lineage>
        <taxon>Eukaryota</taxon>
        <taxon>Fungi</taxon>
        <taxon>Dikarya</taxon>
        <taxon>Basidiomycota</taxon>
        <taxon>Agaricomycotina</taxon>
        <taxon>Agaricomycetes</taxon>
        <taxon>Agaricomycetidae</taxon>
        <taxon>Agaricales</taxon>
        <taxon>Agaricineae</taxon>
        <taxon>Psathyrellaceae</taxon>
        <taxon>Coprinopsis</taxon>
    </lineage>
</organism>
<feature type="repeat" description="ANK" evidence="2">
    <location>
        <begin position="457"/>
        <end position="479"/>
    </location>
</feature>
<dbReference type="EMBL" id="AACS02000007">
    <property type="protein sequence ID" value="EAU90698.2"/>
    <property type="molecule type" value="Genomic_DNA"/>
</dbReference>
<evidence type="ECO:0000256" key="2">
    <source>
        <dbReference type="PROSITE-ProRule" id="PRU00023"/>
    </source>
</evidence>
<dbReference type="RefSeq" id="XP_001831076.2">
    <property type="nucleotide sequence ID" value="XM_001831024.2"/>
</dbReference>
<evidence type="ECO:0000259" key="3">
    <source>
        <dbReference type="Pfam" id="PF22939"/>
    </source>
</evidence>
<keyword evidence="2" id="KW-0040">ANK repeat</keyword>
<dbReference type="PROSITE" id="PS50088">
    <property type="entry name" value="ANK_REPEAT"/>
    <property type="match status" value="1"/>
</dbReference>
<gene>
    <name evidence="5" type="ORF">CC1G_03967</name>
</gene>
<dbReference type="AlphaFoldDB" id="A8N8C0"/>
<dbReference type="Gene3D" id="3.40.50.300">
    <property type="entry name" value="P-loop containing nucleotide triphosphate hydrolases"/>
    <property type="match status" value="1"/>
</dbReference>
<keyword evidence="6" id="KW-1185">Reference proteome</keyword>
<protein>
    <submittedName>
        <fullName evidence="5">Uncharacterized protein</fullName>
    </submittedName>
</protein>
<dbReference type="Proteomes" id="UP000001861">
    <property type="component" value="Unassembled WGS sequence"/>
</dbReference>
<sequence length="545" mass="61115">MGGMGIPGAGKTVLASHVIDDLLKLEDDDTCILFVYCRYTEALTVSDILKALVKECLKRHPGAAEDILPLYKRFKCVFYIIDGVDEALVDVRFDLIKVMNELHGNIILTSRPLDDLGRKLKHSVLFTIEAQEEDVRLLVDDRLERNDGLSELLADNNEKEAVVRKITTKAGGMILHAVLQVEALRECTSIATLYDRLAQFPSGMEGMYAATIERVEAQPAEIRDLAMRTLLWIVFAERPLSFEEIQWALAVHPETYKYDERRVPHQKSILSSCCGLVELHPETNVLRLVHFTAKDALPSFILQRIPQPHAVIARTLIERFVSCNWGAQSTVTDEDYGYRPSQHTLLTYGIEYWGTHTRESIADEGLFRTTVDFLRSCNSFPMLLFRGVEFLGPLHLVSLFDLPINILDSLCSFCDINSPTSVRKLTPLAFAVTRNRLDVVKRLLHLDGTLVNAKDRDGRTPVHIAAEGDNEPMFSLLLECPGVDALLAAKDGYANRSTVDPWLDNIIIKTLLQHLGVDLEAKDDTGVPASFYLKEMGLLQDAGND</sequence>
<dbReference type="SUPFAM" id="SSF52540">
    <property type="entry name" value="P-loop containing nucleoside triphosphate hydrolases"/>
    <property type="match status" value="1"/>
</dbReference>
<proteinExistence type="predicted"/>
<dbReference type="SMART" id="SM00248">
    <property type="entry name" value="ANK"/>
    <property type="match status" value="2"/>
</dbReference>
<dbReference type="Gene3D" id="1.25.40.20">
    <property type="entry name" value="Ankyrin repeat-containing domain"/>
    <property type="match status" value="1"/>
</dbReference>
<accession>A8N8C0</accession>